<keyword evidence="1" id="KW-0812">Transmembrane</keyword>
<keyword evidence="1" id="KW-1133">Transmembrane helix</keyword>
<dbReference type="EMBL" id="FOCL01000009">
    <property type="protein sequence ID" value="SEO54313.1"/>
    <property type="molecule type" value="Genomic_DNA"/>
</dbReference>
<reference evidence="3" key="1">
    <citation type="submission" date="2016-10" db="EMBL/GenBank/DDBJ databases">
        <authorList>
            <person name="Varghese N."/>
            <person name="Submissions S."/>
        </authorList>
    </citation>
    <scope>NUCLEOTIDE SEQUENCE [LARGE SCALE GENOMIC DNA]</scope>
    <source>
        <strain evidence="3">Gh-48</strain>
    </source>
</reference>
<keyword evidence="1" id="KW-0472">Membrane</keyword>
<proteinExistence type="predicted"/>
<gene>
    <name evidence="2" type="ORF">SAMN05192574_10930</name>
</gene>
<organism evidence="2 3">
    <name type="scientific">Mucilaginibacter gossypiicola</name>
    <dbReference type="NCBI Taxonomy" id="551995"/>
    <lineage>
        <taxon>Bacteria</taxon>
        <taxon>Pseudomonadati</taxon>
        <taxon>Bacteroidota</taxon>
        <taxon>Sphingobacteriia</taxon>
        <taxon>Sphingobacteriales</taxon>
        <taxon>Sphingobacteriaceae</taxon>
        <taxon>Mucilaginibacter</taxon>
    </lineage>
</organism>
<feature type="transmembrane region" description="Helical" evidence="1">
    <location>
        <begin position="21"/>
        <end position="43"/>
    </location>
</feature>
<dbReference type="AlphaFoldDB" id="A0A1H8QKH5"/>
<name>A0A1H8QKH5_9SPHI</name>
<sequence>MNKFNGPLVKNKAMFSASSDVGFIMLIIVHFITISVMTDYFVVVKGRVYQYRKHEAWATMF</sequence>
<keyword evidence="3" id="KW-1185">Reference proteome</keyword>
<accession>A0A1H8QKH5</accession>
<evidence type="ECO:0000313" key="3">
    <source>
        <dbReference type="Proteomes" id="UP000198942"/>
    </source>
</evidence>
<evidence type="ECO:0000313" key="2">
    <source>
        <dbReference type="EMBL" id="SEO54313.1"/>
    </source>
</evidence>
<protein>
    <submittedName>
        <fullName evidence="2">Uncharacterized protein</fullName>
    </submittedName>
</protein>
<evidence type="ECO:0000256" key="1">
    <source>
        <dbReference type="SAM" id="Phobius"/>
    </source>
</evidence>
<dbReference type="Proteomes" id="UP000198942">
    <property type="component" value="Unassembled WGS sequence"/>
</dbReference>